<dbReference type="Proteomes" id="UP000027002">
    <property type="component" value="Chromosome 5"/>
</dbReference>
<dbReference type="GO" id="GO:0003676">
    <property type="term" value="F:nucleic acid binding"/>
    <property type="evidence" value="ECO:0007669"/>
    <property type="project" value="InterPro"/>
</dbReference>
<dbReference type="GeneID" id="66067123"/>
<dbReference type="Gene3D" id="3.30.1370.50">
    <property type="entry name" value="R3H-like domain"/>
    <property type="match status" value="1"/>
</dbReference>
<proteinExistence type="predicted"/>
<evidence type="ECO:0000313" key="4">
    <source>
        <dbReference type="Proteomes" id="UP000027002"/>
    </source>
</evidence>
<reference evidence="3" key="1">
    <citation type="submission" date="2020-03" db="EMBL/GenBank/DDBJ databases">
        <title>A mixture of massive structural variations and highly conserved coding sequences in Ustilaginoidea virens genome.</title>
        <authorList>
            <person name="Zhang K."/>
            <person name="Zhao Z."/>
            <person name="Zhang Z."/>
            <person name="Li Y."/>
            <person name="Hsiang T."/>
            <person name="Sun W."/>
        </authorList>
    </citation>
    <scope>NUCLEOTIDE SEQUENCE</scope>
    <source>
        <strain evidence="3">UV-8b</strain>
    </source>
</reference>
<dbReference type="RefSeq" id="XP_042999778.1">
    <property type="nucleotide sequence ID" value="XM_043143843.1"/>
</dbReference>
<dbReference type="AlphaFoldDB" id="A0A8E5HUY2"/>
<dbReference type="EMBL" id="CP072757">
    <property type="protein sequence ID" value="QUC22105.1"/>
    <property type="molecule type" value="Genomic_DNA"/>
</dbReference>
<keyword evidence="4" id="KW-1185">Reference proteome</keyword>
<accession>A0A8E5HUY2</accession>
<feature type="domain" description="R3H" evidence="2">
    <location>
        <begin position="379"/>
        <end position="425"/>
    </location>
</feature>
<dbReference type="InterPro" id="IPR036867">
    <property type="entry name" value="R3H_dom_sf"/>
</dbReference>
<dbReference type="KEGG" id="uvi:66067123"/>
<evidence type="ECO:0000313" key="3">
    <source>
        <dbReference type="EMBL" id="QUC22105.1"/>
    </source>
</evidence>
<organism evidence="3 4">
    <name type="scientific">Ustilaginoidea virens</name>
    <name type="common">Rice false smut fungus</name>
    <name type="synonym">Villosiclava virens</name>
    <dbReference type="NCBI Taxonomy" id="1159556"/>
    <lineage>
        <taxon>Eukaryota</taxon>
        <taxon>Fungi</taxon>
        <taxon>Dikarya</taxon>
        <taxon>Ascomycota</taxon>
        <taxon>Pezizomycotina</taxon>
        <taxon>Sordariomycetes</taxon>
        <taxon>Hypocreomycetidae</taxon>
        <taxon>Hypocreales</taxon>
        <taxon>Clavicipitaceae</taxon>
        <taxon>Ustilaginoidea</taxon>
    </lineage>
</organism>
<feature type="region of interest" description="Disordered" evidence="1">
    <location>
        <begin position="296"/>
        <end position="315"/>
    </location>
</feature>
<name>A0A8E5HUY2_USTVR</name>
<dbReference type="Pfam" id="PF01424">
    <property type="entry name" value="R3H"/>
    <property type="match status" value="1"/>
</dbReference>
<evidence type="ECO:0000256" key="1">
    <source>
        <dbReference type="SAM" id="MobiDB-lite"/>
    </source>
</evidence>
<dbReference type="SUPFAM" id="SSF82708">
    <property type="entry name" value="R3H domain"/>
    <property type="match status" value="1"/>
</dbReference>
<sequence>MHSFTPQFLEVFEKVKNKMDERTLILSLTEELDGIRNTMLQRVRAMSSRPVHPPGRSRSYLEWGEDLVKNRRFQIKVPDKIMAKRKKGLSARNQKKGGFFVYPGSHVQPKLSRDSATYLSSSLAEFTLVDEAQQTSSHSLFSSNEHTKLRNNPVQFTSAGQTEPLKGSMTGSHALSIEMHRLVYHGGKRLCAAHQAKKSFYSAEETQEGAAHRRQVLQQKETHLMQDSKRNRKIHEYKSTVPRAHDEDYLDDYISNMQETGELDYLLGRVDQKHRNLIVSDEDSCLVSSRPNHRNDYIDHAADAGNERPRSRSRYDEDMTVHPILAPSGHLYKFPLFRGQVDFESPNWEQPIICRPKRGILGKNATLNDLSVKYSSGMNMEEIGEELRTFFQNGDELISFPPMDLHARKIIHELANRFNLKSKSIVTCFCIKHHAHEFIASTPYSRCLLYSRKTPIDREDIAPIKQNHP</sequence>
<dbReference type="InterPro" id="IPR001374">
    <property type="entry name" value="R3H_dom"/>
</dbReference>
<protein>
    <recommendedName>
        <fullName evidence="2">R3H domain-containing protein</fullName>
    </recommendedName>
</protein>
<dbReference type="OrthoDB" id="4961379at2759"/>
<gene>
    <name evidence="3" type="ORF">UV8b_06346</name>
</gene>
<evidence type="ECO:0000259" key="2">
    <source>
        <dbReference type="Pfam" id="PF01424"/>
    </source>
</evidence>